<protein>
    <submittedName>
        <fullName evidence="2">C-type lectin domain-containing protein</fullName>
    </submittedName>
</protein>
<name>A0AC34Q2T2_9BILA</name>
<dbReference type="Proteomes" id="UP000887576">
    <property type="component" value="Unplaced"/>
</dbReference>
<organism evidence="1 2">
    <name type="scientific">Panagrolaimus sp. JU765</name>
    <dbReference type="NCBI Taxonomy" id="591449"/>
    <lineage>
        <taxon>Eukaryota</taxon>
        <taxon>Metazoa</taxon>
        <taxon>Ecdysozoa</taxon>
        <taxon>Nematoda</taxon>
        <taxon>Chromadorea</taxon>
        <taxon>Rhabditida</taxon>
        <taxon>Tylenchina</taxon>
        <taxon>Panagrolaimomorpha</taxon>
        <taxon>Panagrolaimoidea</taxon>
        <taxon>Panagrolaimidae</taxon>
        <taxon>Panagrolaimus</taxon>
    </lineage>
</organism>
<sequence>MFFFFILVLLICPTTASSDTCPPNSLLSHDNKTCYLVVKDSKSFTDAEDACNKQGGNLAMVRSQPENIFIISLVYEAIGSFQYYWIGGILRTVMMNGGKSVDVWSWTKDNALMIFSDWDSSAAATGNCTGVETDGFWSAIDCKMNNPFVCEIPANNCKIDHNYEFCDDGWTRFNLTHSCYKKFFVTEFINQSTAESYCVQKGGHLASIHSVEENHFIGELTSIGAKTSGWANVFWIGAERDDNSDNWRWIDKTPFNYANWGRNFDYTNAFCADYWPDYTNDYPNSPMVWNAGGCAGVLYSYLCEKQSYKL</sequence>
<reference evidence="2" key="1">
    <citation type="submission" date="2022-11" db="UniProtKB">
        <authorList>
            <consortium name="WormBaseParasite"/>
        </authorList>
    </citation>
    <scope>IDENTIFICATION</scope>
</reference>
<dbReference type="WBParaSite" id="JU765_v2.g12361.t1">
    <property type="protein sequence ID" value="JU765_v2.g12361.t1"/>
    <property type="gene ID" value="JU765_v2.g12361"/>
</dbReference>
<evidence type="ECO:0000313" key="2">
    <source>
        <dbReference type="WBParaSite" id="JU765_v2.g12361.t1"/>
    </source>
</evidence>
<proteinExistence type="predicted"/>
<evidence type="ECO:0000313" key="1">
    <source>
        <dbReference type="Proteomes" id="UP000887576"/>
    </source>
</evidence>
<accession>A0AC34Q2T2</accession>